<dbReference type="EMBL" id="JAAALK010000285">
    <property type="protein sequence ID" value="KAG8065263.1"/>
    <property type="molecule type" value="Genomic_DNA"/>
</dbReference>
<evidence type="ECO:0000256" key="2">
    <source>
        <dbReference type="ARBA" id="ARBA00010992"/>
    </source>
</evidence>
<feature type="transmembrane region" description="Helical" evidence="9">
    <location>
        <begin position="184"/>
        <end position="206"/>
    </location>
</feature>
<dbReference type="FunFam" id="1.20.1250.20:FF:000121">
    <property type="entry name" value="Probable inositol transporter 2"/>
    <property type="match status" value="1"/>
</dbReference>
<dbReference type="GO" id="GO:0005366">
    <property type="term" value="F:myo-inositol:proton symporter activity"/>
    <property type="evidence" value="ECO:0007669"/>
    <property type="project" value="TreeGrafter"/>
</dbReference>
<feature type="transmembrane region" description="Helical" evidence="9">
    <location>
        <begin position="122"/>
        <end position="144"/>
    </location>
</feature>
<evidence type="ECO:0000313" key="11">
    <source>
        <dbReference type="EMBL" id="KAG8065263.1"/>
    </source>
</evidence>
<keyword evidence="3 7" id="KW-0813">Transport</keyword>
<evidence type="ECO:0000256" key="7">
    <source>
        <dbReference type="RuleBase" id="RU003346"/>
    </source>
</evidence>
<evidence type="ECO:0000256" key="9">
    <source>
        <dbReference type="SAM" id="Phobius"/>
    </source>
</evidence>
<feature type="transmembrane region" description="Helical" evidence="9">
    <location>
        <begin position="66"/>
        <end position="86"/>
    </location>
</feature>
<keyword evidence="4 9" id="KW-0812">Transmembrane</keyword>
<gene>
    <name evidence="11" type="ORF">GUJ93_ZPchr0004g38638</name>
</gene>
<dbReference type="PANTHER" id="PTHR48020:SF24">
    <property type="entry name" value="INOSITOL TRANSPORTER 4"/>
    <property type="match status" value="1"/>
</dbReference>
<dbReference type="PROSITE" id="PS00217">
    <property type="entry name" value="SUGAR_TRANSPORT_2"/>
    <property type="match status" value="1"/>
</dbReference>
<keyword evidence="6 9" id="KW-0472">Membrane</keyword>
<dbReference type="EMBL" id="JAAALK010000285">
    <property type="protein sequence ID" value="KAG8065259.1"/>
    <property type="molecule type" value="Genomic_DNA"/>
</dbReference>
<dbReference type="EMBL" id="JAAALK010000285">
    <property type="protein sequence ID" value="KAG8065262.1"/>
    <property type="molecule type" value="Genomic_DNA"/>
</dbReference>
<dbReference type="InterPro" id="IPR020846">
    <property type="entry name" value="MFS_dom"/>
</dbReference>
<evidence type="ECO:0000256" key="3">
    <source>
        <dbReference type="ARBA" id="ARBA00022448"/>
    </source>
</evidence>
<dbReference type="InterPro" id="IPR050814">
    <property type="entry name" value="Myo-inositol_Transporter"/>
</dbReference>
<name>A0A8J5S6B4_ZIZPA</name>
<dbReference type="Pfam" id="PF00083">
    <property type="entry name" value="Sugar_tr"/>
    <property type="match status" value="1"/>
</dbReference>
<comment type="similarity">
    <text evidence="2 7">Belongs to the major facilitator superfamily. Sugar transporter (TC 2.A.1.1) family.</text>
</comment>
<feature type="transmembrane region" description="Helical" evidence="9">
    <location>
        <begin position="317"/>
        <end position="337"/>
    </location>
</feature>
<dbReference type="OrthoDB" id="6339427at2759"/>
<feature type="transmembrane region" description="Helical" evidence="9">
    <location>
        <begin position="98"/>
        <end position="116"/>
    </location>
</feature>
<dbReference type="InterPro" id="IPR005828">
    <property type="entry name" value="MFS_sugar_transport-like"/>
</dbReference>
<feature type="region of interest" description="Disordered" evidence="8">
    <location>
        <begin position="450"/>
        <end position="473"/>
    </location>
</feature>
<proteinExistence type="inferred from homology"/>
<feature type="transmembrane region" description="Helical" evidence="9">
    <location>
        <begin position="25"/>
        <end position="54"/>
    </location>
</feature>
<keyword evidence="5 9" id="KW-1133">Transmembrane helix</keyword>
<evidence type="ECO:0000256" key="6">
    <source>
        <dbReference type="ARBA" id="ARBA00023136"/>
    </source>
</evidence>
<reference evidence="11" key="1">
    <citation type="journal article" date="2021" name="bioRxiv">
        <title>Whole Genome Assembly and Annotation of Northern Wild Rice, Zizania palustris L., Supports a Whole Genome Duplication in the Zizania Genus.</title>
        <authorList>
            <person name="Haas M."/>
            <person name="Kono T."/>
            <person name="Macchietto M."/>
            <person name="Millas R."/>
            <person name="McGilp L."/>
            <person name="Shao M."/>
            <person name="Duquette J."/>
            <person name="Hirsch C.N."/>
            <person name="Kimball J."/>
        </authorList>
    </citation>
    <scope>NUCLEOTIDE SEQUENCE</scope>
    <source>
        <tissue evidence="11">Fresh leaf tissue</tissue>
    </source>
</reference>
<evidence type="ECO:0000259" key="10">
    <source>
        <dbReference type="PROSITE" id="PS50850"/>
    </source>
</evidence>
<dbReference type="InterPro" id="IPR005829">
    <property type="entry name" value="Sugar_transporter_CS"/>
</dbReference>
<feature type="domain" description="Major facilitator superfamily (MFS) profile" evidence="10">
    <location>
        <begin position="29"/>
        <end position="634"/>
    </location>
</feature>
<dbReference type="AlphaFoldDB" id="A0A8J5S6B4"/>
<evidence type="ECO:0000256" key="1">
    <source>
        <dbReference type="ARBA" id="ARBA00004141"/>
    </source>
</evidence>
<comment type="subcellular location">
    <subcellularLocation>
        <location evidence="1">Membrane</location>
        <topology evidence="1">Multi-pass membrane protein</topology>
    </subcellularLocation>
</comment>
<reference evidence="11" key="2">
    <citation type="submission" date="2021-02" db="EMBL/GenBank/DDBJ databases">
        <authorList>
            <person name="Kimball J.A."/>
            <person name="Haas M.W."/>
            <person name="Macchietto M."/>
            <person name="Kono T."/>
            <person name="Duquette J."/>
            <person name="Shao M."/>
        </authorList>
    </citation>
    <scope>NUCLEOTIDE SEQUENCE</scope>
    <source>
        <tissue evidence="11">Fresh leaf tissue</tissue>
    </source>
</reference>
<feature type="transmembrane region" description="Helical" evidence="9">
    <location>
        <begin position="277"/>
        <end position="297"/>
    </location>
</feature>
<evidence type="ECO:0000256" key="8">
    <source>
        <dbReference type="SAM" id="MobiDB-lite"/>
    </source>
</evidence>
<feature type="transmembrane region" description="Helical" evidence="9">
    <location>
        <begin position="344"/>
        <end position="367"/>
    </location>
</feature>
<keyword evidence="12" id="KW-1185">Reference proteome</keyword>
<feature type="transmembrane region" description="Helical" evidence="9">
    <location>
        <begin position="156"/>
        <end position="178"/>
    </location>
</feature>
<dbReference type="InterPro" id="IPR003663">
    <property type="entry name" value="Sugar/inositol_transpt"/>
</dbReference>
<protein>
    <recommendedName>
        <fullName evidence="10">Major facilitator superfamily (MFS) profile domain-containing protein</fullName>
    </recommendedName>
</protein>
<dbReference type="NCBIfam" id="TIGR00879">
    <property type="entry name" value="SP"/>
    <property type="match status" value="1"/>
</dbReference>
<evidence type="ECO:0000256" key="4">
    <source>
        <dbReference type="ARBA" id="ARBA00022692"/>
    </source>
</evidence>
<dbReference type="PROSITE" id="PS50850">
    <property type="entry name" value="MFS"/>
    <property type="match status" value="1"/>
</dbReference>
<evidence type="ECO:0000313" key="12">
    <source>
        <dbReference type="Proteomes" id="UP000729402"/>
    </source>
</evidence>
<evidence type="ECO:0000256" key="5">
    <source>
        <dbReference type="ARBA" id="ARBA00022989"/>
    </source>
</evidence>
<comment type="caution">
    <text evidence="11">The sequence shown here is derived from an EMBL/GenBank/DDBJ whole genome shotgun (WGS) entry which is preliminary data.</text>
</comment>
<dbReference type="PANTHER" id="PTHR48020">
    <property type="entry name" value="PROTON MYO-INOSITOL COTRANSPORTER"/>
    <property type="match status" value="1"/>
</dbReference>
<organism evidence="11 12">
    <name type="scientific">Zizania palustris</name>
    <name type="common">Northern wild rice</name>
    <dbReference type="NCBI Taxonomy" id="103762"/>
    <lineage>
        <taxon>Eukaryota</taxon>
        <taxon>Viridiplantae</taxon>
        <taxon>Streptophyta</taxon>
        <taxon>Embryophyta</taxon>
        <taxon>Tracheophyta</taxon>
        <taxon>Spermatophyta</taxon>
        <taxon>Magnoliopsida</taxon>
        <taxon>Liliopsida</taxon>
        <taxon>Poales</taxon>
        <taxon>Poaceae</taxon>
        <taxon>BOP clade</taxon>
        <taxon>Oryzoideae</taxon>
        <taxon>Oryzeae</taxon>
        <taxon>Zizaniinae</taxon>
        <taxon>Zizania</taxon>
    </lineage>
</organism>
<dbReference type="Proteomes" id="UP000729402">
    <property type="component" value="Unassembled WGS sequence"/>
</dbReference>
<accession>A0A8J5S6B4</accession>
<dbReference type="GO" id="GO:0016020">
    <property type="term" value="C:membrane"/>
    <property type="evidence" value="ECO:0007669"/>
    <property type="project" value="UniProtKB-SubCell"/>
</dbReference>
<sequence>MEGGATVADKAEFKECLRLTWTQPYILQLVLSAGIGGLLFGYDTGVISGALLYIRDDFTAVEKSTVLRETIVSMAVAGAIVGAGFGGWMNDKFGRKPSILIADALFLAGALIMAIAPTPVVIIVGRIFVGLGVGMASMTAPLYISEASPARIRGALVSTNGLLITGGQFMAYLINLAFTRVTGTWRWMLGIAGVPALIQFVLMWMLPESPRWLYRQNRKEEASAILRKIYPATEVEQEIDALRRSVEDEIQLEGSIGEQSLLGKLRKALSSKVVRRGLMAGIIAQVAQQFVGINTVMYYSPTIVQLAGFASNNTAMALSLITSGLNAVGSIVSMFFVDRTGRRRLMLISLVGIVLWLGVLGGTFLGAANHAPPVSQLETQQFANQTQTCPEFSPSVSWNCMNCLKAESTCGFCAHDGNKVINSIGFLVRMSIDLSYSSCLCSSLGRAASPRRMPGGERGVTADLPRRPPGVLHGRVPQQLRLAGVDRARRVHRVLLPRHGHRALDRQLGDIPAAVQGRLRRHRGSGQLGVQPHRDADIPEPHQGARHVGHLLPLLRHLLPGSRRRLLYRAGDQGPAVRGGGEDAREEGLQAVEEILPRRSTKRARNRPCRGMNKKNSVWFLFIWVYVAIICTSL</sequence>